<dbReference type="InterPro" id="IPR003474">
    <property type="entry name" value="Glcn_transporter"/>
</dbReference>
<gene>
    <name evidence="2" type="ORF">GIY09_01690</name>
</gene>
<keyword evidence="1" id="KW-0472">Membrane</keyword>
<evidence type="ECO:0000256" key="1">
    <source>
        <dbReference type="SAM" id="Phobius"/>
    </source>
</evidence>
<dbReference type="PANTHER" id="PTHR30354">
    <property type="entry name" value="GNT FAMILY GLUCONATE TRANSPORTER"/>
    <property type="match status" value="1"/>
</dbReference>
<accession>A0A6I2GJ48</accession>
<evidence type="ECO:0000313" key="2">
    <source>
        <dbReference type="EMBL" id="MRI84608.1"/>
    </source>
</evidence>
<feature type="transmembrane region" description="Helical" evidence="1">
    <location>
        <begin position="12"/>
        <end position="40"/>
    </location>
</feature>
<feature type="transmembrane region" description="Helical" evidence="1">
    <location>
        <begin position="421"/>
        <end position="443"/>
    </location>
</feature>
<dbReference type="GO" id="GO:0005886">
    <property type="term" value="C:plasma membrane"/>
    <property type="evidence" value="ECO:0007669"/>
    <property type="project" value="TreeGrafter"/>
</dbReference>
<sequence length="444" mass="46405">MSLLGTIGVLVGIVLIILLSAKGIHITIAAPIATIVILLMNQMDIMEGMLGTGATNFMGSLGNYVMNYFAIFLLGSILAKLMEKSGATVAIADTILSKIGSDNPYLVMVAIFVISVILTYGGISLFVCMFAVIPLARPLFKKLNISWHLIQLPVWLGIATITMTMLPGTPAIQNVIPMKYLGTTLTAASVPSILASLGAVAFGLAYMKITLNRSIAKGDQYDTYIEEKGADIIDRELPPFTSSIIPLLVVVVLAIGGSTFGNDYIQSNIIYFALLIGIILSIILFRNFIPNMGATLSEGGLGSIGPIFATSLAVAFGAVVMGAPGFQAISDMILKMPGGPLISLTVLTALMSGITGSSSGALGIVMPTYAEHYLAAGLAPQLIHRVAAIGSNILTVPPHGGAMITFLAISGLNHKNGFKEGFIIVTGAAIVAQIIMIIVGGIMF</sequence>
<keyword evidence="1" id="KW-0812">Transmembrane</keyword>
<keyword evidence="1" id="KW-1133">Transmembrane helix</keyword>
<protein>
    <submittedName>
        <fullName evidence="2">GntP family permease</fullName>
    </submittedName>
</protein>
<dbReference type="Pfam" id="PF02447">
    <property type="entry name" value="GntP_permease"/>
    <property type="match status" value="1"/>
</dbReference>
<feature type="transmembrane region" description="Helical" evidence="1">
    <location>
        <begin position="237"/>
        <end position="257"/>
    </location>
</feature>
<evidence type="ECO:0000313" key="3">
    <source>
        <dbReference type="Proteomes" id="UP000430975"/>
    </source>
</evidence>
<feature type="transmembrane region" description="Helical" evidence="1">
    <location>
        <begin position="145"/>
        <end position="166"/>
    </location>
</feature>
<feature type="transmembrane region" description="Helical" evidence="1">
    <location>
        <begin position="301"/>
        <end position="321"/>
    </location>
</feature>
<feature type="transmembrane region" description="Helical" evidence="1">
    <location>
        <begin position="269"/>
        <end position="289"/>
    </location>
</feature>
<dbReference type="AlphaFoldDB" id="A0A6I2GJ48"/>
<dbReference type="GO" id="GO:0015128">
    <property type="term" value="F:gluconate transmembrane transporter activity"/>
    <property type="evidence" value="ECO:0007669"/>
    <property type="project" value="InterPro"/>
</dbReference>
<reference evidence="2 3" key="1">
    <citation type="submission" date="2019-11" db="EMBL/GenBank/DDBJ databases">
        <title>Characterisation of Fundicoccus ignavus gen. nov. sp. nov., a novel genus of the family Aerococcaceae isolated from bulk tank milk.</title>
        <authorList>
            <person name="Siebert A."/>
            <person name="Huptas C."/>
            <person name="Wenning M."/>
            <person name="Scherer S."/>
            <person name="Doll E.V."/>
        </authorList>
    </citation>
    <scope>NUCLEOTIDE SEQUENCE [LARGE SCALE GENOMIC DNA]</scope>
    <source>
        <strain evidence="2 3">WS4759</strain>
    </source>
</reference>
<dbReference type="Proteomes" id="UP000430975">
    <property type="component" value="Unassembled WGS sequence"/>
</dbReference>
<organism evidence="2 3">
    <name type="scientific">Fundicoccus ignavus</name>
    <dbReference type="NCBI Taxonomy" id="2664442"/>
    <lineage>
        <taxon>Bacteria</taxon>
        <taxon>Bacillati</taxon>
        <taxon>Bacillota</taxon>
        <taxon>Bacilli</taxon>
        <taxon>Lactobacillales</taxon>
        <taxon>Aerococcaceae</taxon>
        <taxon>Fundicoccus</taxon>
    </lineage>
</organism>
<comment type="caution">
    <text evidence="2">The sequence shown here is derived from an EMBL/GenBank/DDBJ whole genome shotgun (WGS) entry which is preliminary data.</text>
</comment>
<dbReference type="PANTHER" id="PTHR30354:SF7">
    <property type="entry name" value="BLL7963 PROTEIN"/>
    <property type="match status" value="1"/>
</dbReference>
<feature type="transmembrane region" description="Helical" evidence="1">
    <location>
        <begin position="186"/>
        <end position="207"/>
    </location>
</feature>
<dbReference type="RefSeq" id="WP_153863035.1">
    <property type="nucleotide sequence ID" value="NZ_WJQS01000001.1"/>
</dbReference>
<proteinExistence type="predicted"/>
<feature type="transmembrane region" description="Helical" evidence="1">
    <location>
        <begin position="341"/>
        <end position="365"/>
    </location>
</feature>
<feature type="transmembrane region" description="Helical" evidence="1">
    <location>
        <begin position="61"/>
        <end position="79"/>
    </location>
</feature>
<feature type="transmembrane region" description="Helical" evidence="1">
    <location>
        <begin position="386"/>
        <end position="409"/>
    </location>
</feature>
<dbReference type="EMBL" id="WJQS01000001">
    <property type="protein sequence ID" value="MRI84608.1"/>
    <property type="molecule type" value="Genomic_DNA"/>
</dbReference>
<keyword evidence="3" id="KW-1185">Reference proteome</keyword>
<name>A0A6I2GJ48_9LACT</name>
<feature type="transmembrane region" description="Helical" evidence="1">
    <location>
        <begin position="105"/>
        <end position="133"/>
    </location>
</feature>